<evidence type="ECO:0008006" key="4">
    <source>
        <dbReference type="Google" id="ProtNLM"/>
    </source>
</evidence>
<evidence type="ECO:0000313" key="3">
    <source>
        <dbReference type="Proteomes" id="UP000521943"/>
    </source>
</evidence>
<keyword evidence="3" id="KW-1185">Reference proteome</keyword>
<feature type="chain" id="PRO_5034525306" description="Ankyrin repeat domain-containing protein" evidence="1">
    <location>
        <begin position="21"/>
        <end position="188"/>
    </location>
</feature>
<gene>
    <name evidence="2" type="ORF">DFP72DRAFT_1040388</name>
</gene>
<feature type="signal peptide" evidence="1">
    <location>
        <begin position="1"/>
        <end position="20"/>
    </location>
</feature>
<dbReference type="AlphaFoldDB" id="A0A8H6IFM1"/>
<dbReference type="SUPFAM" id="SSF48403">
    <property type="entry name" value="Ankyrin repeat"/>
    <property type="match status" value="1"/>
</dbReference>
<protein>
    <recommendedName>
        <fullName evidence="4">Ankyrin repeat domain-containing protein</fullName>
    </recommendedName>
</protein>
<evidence type="ECO:0000313" key="2">
    <source>
        <dbReference type="EMBL" id="KAF6763574.1"/>
    </source>
</evidence>
<dbReference type="Pfam" id="PF12796">
    <property type="entry name" value="Ank_2"/>
    <property type="match status" value="1"/>
</dbReference>
<dbReference type="Proteomes" id="UP000521943">
    <property type="component" value="Unassembled WGS sequence"/>
</dbReference>
<accession>A0A8H6IFM1</accession>
<dbReference type="EMBL" id="JACGCI010000005">
    <property type="protein sequence ID" value="KAF6763574.1"/>
    <property type="molecule type" value="Genomic_DNA"/>
</dbReference>
<organism evidence="2 3">
    <name type="scientific">Ephemerocybe angulata</name>
    <dbReference type="NCBI Taxonomy" id="980116"/>
    <lineage>
        <taxon>Eukaryota</taxon>
        <taxon>Fungi</taxon>
        <taxon>Dikarya</taxon>
        <taxon>Basidiomycota</taxon>
        <taxon>Agaricomycotina</taxon>
        <taxon>Agaricomycetes</taxon>
        <taxon>Agaricomycetidae</taxon>
        <taxon>Agaricales</taxon>
        <taxon>Agaricineae</taxon>
        <taxon>Psathyrellaceae</taxon>
        <taxon>Ephemerocybe</taxon>
    </lineage>
</organism>
<name>A0A8H6IFM1_9AGAR</name>
<comment type="caution">
    <text evidence="2">The sequence shown here is derived from an EMBL/GenBank/DDBJ whole genome shotgun (WGS) entry which is preliminary data.</text>
</comment>
<proteinExistence type="predicted"/>
<dbReference type="InterPro" id="IPR036770">
    <property type="entry name" value="Ankyrin_rpt-contain_sf"/>
</dbReference>
<evidence type="ECO:0000256" key="1">
    <source>
        <dbReference type="SAM" id="SignalP"/>
    </source>
</evidence>
<dbReference type="Gene3D" id="1.25.40.20">
    <property type="entry name" value="Ankyrin repeat-containing domain"/>
    <property type="match status" value="1"/>
</dbReference>
<sequence length="188" mass="20352">MWAWAWPGLVILGLAWPGLGFEAQALTTLGSFSPRLGSTYWWHKSIFGWGPGIMAHKGCFHNSKPSLRDLWYERSCVCAVWNNKRGAVKLLLAASGIDVNAADTSGWTALTWAAFNGREDIVQVLCAVPEIIVDVADVKHHIQNPPGGSRWGYAASKDERDKCVRILEEFVQSKGGGGQNGSEGLGGG</sequence>
<dbReference type="OrthoDB" id="194358at2759"/>
<dbReference type="InterPro" id="IPR002110">
    <property type="entry name" value="Ankyrin_rpt"/>
</dbReference>
<keyword evidence="1" id="KW-0732">Signal</keyword>
<reference evidence="2 3" key="1">
    <citation type="submission" date="2020-07" db="EMBL/GenBank/DDBJ databases">
        <title>Comparative genomics of pyrophilous fungi reveals a link between fire events and developmental genes.</title>
        <authorList>
            <consortium name="DOE Joint Genome Institute"/>
            <person name="Steindorff A.S."/>
            <person name="Carver A."/>
            <person name="Calhoun S."/>
            <person name="Stillman K."/>
            <person name="Liu H."/>
            <person name="Lipzen A."/>
            <person name="Pangilinan J."/>
            <person name="Labutti K."/>
            <person name="Bruns T.D."/>
            <person name="Grigoriev I.V."/>
        </authorList>
    </citation>
    <scope>NUCLEOTIDE SEQUENCE [LARGE SCALE GENOMIC DNA]</scope>
    <source>
        <strain evidence="2 3">CBS 144469</strain>
    </source>
</reference>